<dbReference type="SUPFAM" id="SSF55486">
    <property type="entry name" value="Metalloproteases ('zincins'), catalytic domain"/>
    <property type="match status" value="1"/>
</dbReference>
<evidence type="ECO:0000256" key="7">
    <source>
        <dbReference type="ARBA" id="ARBA00023049"/>
    </source>
</evidence>
<evidence type="ECO:0000256" key="5">
    <source>
        <dbReference type="ARBA" id="ARBA00022801"/>
    </source>
</evidence>
<dbReference type="GO" id="GO:0016485">
    <property type="term" value="P:protein processing"/>
    <property type="evidence" value="ECO:0007669"/>
    <property type="project" value="TreeGrafter"/>
</dbReference>
<dbReference type="Gene3D" id="3.40.390.10">
    <property type="entry name" value="Collagenase (Catalytic Domain)"/>
    <property type="match status" value="1"/>
</dbReference>
<dbReference type="InterPro" id="IPR024079">
    <property type="entry name" value="MetalloPept_cat_dom_sf"/>
</dbReference>
<dbReference type="CDD" id="cd08662">
    <property type="entry name" value="M13"/>
    <property type="match status" value="1"/>
</dbReference>
<dbReference type="PANTHER" id="PTHR11733:SF167">
    <property type="entry name" value="FI17812P1-RELATED"/>
    <property type="match status" value="1"/>
</dbReference>
<organism evidence="11">
    <name type="scientific">Caulobacter sp. (strain K31)</name>
    <dbReference type="NCBI Taxonomy" id="366602"/>
    <lineage>
        <taxon>Bacteria</taxon>
        <taxon>Pseudomonadati</taxon>
        <taxon>Pseudomonadota</taxon>
        <taxon>Alphaproteobacteria</taxon>
        <taxon>Caulobacterales</taxon>
        <taxon>Caulobacteraceae</taxon>
        <taxon>Caulobacter</taxon>
    </lineage>
</organism>
<protein>
    <submittedName>
        <fullName evidence="11">Endothelin-converting enzyme 1</fullName>
        <ecNumber evidence="11">3.4.24.71</ecNumber>
    </submittedName>
</protein>
<evidence type="ECO:0000256" key="6">
    <source>
        <dbReference type="ARBA" id="ARBA00022833"/>
    </source>
</evidence>
<accession>B0T2X6</accession>
<reference evidence="11" key="1">
    <citation type="submission" date="2008-01" db="EMBL/GenBank/DDBJ databases">
        <title>Complete sequence of chromosome of Caulobacter sp. K31.</title>
        <authorList>
            <consortium name="US DOE Joint Genome Institute"/>
            <person name="Copeland A."/>
            <person name="Lucas S."/>
            <person name="Lapidus A."/>
            <person name="Barry K."/>
            <person name="Glavina del Rio T."/>
            <person name="Dalin E."/>
            <person name="Tice H."/>
            <person name="Pitluck S."/>
            <person name="Bruce D."/>
            <person name="Goodwin L."/>
            <person name="Thompson L.S."/>
            <person name="Brettin T."/>
            <person name="Detter J.C."/>
            <person name="Han C."/>
            <person name="Schmutz J."/>
            <person name="Larimer F."/>
            <person name="Land M."/>
            <person name="Hauser L."/>
            <person name="Kyrpides N."/>
            <person name="Kim E."/>
            <person name="Stephens C."/>
            <person name="Richardson P."/>
        </authorList>
    </citation>
    <scope>NUCLEOTIDE SEQUENCE [LARGE SCALE GENOMIC DNA]</scope>
    <source>
        <strain evidence="11">K31</strain>
    </source>
</reference>
<sequence length="722" mass="79344" precursor="true">MAKSRFSFSTDRHFMKRVWFAAAAMAALSLSAFGAQAREDHDHACLNDACTMQSLFVAADTPAAGDAAMSLDSPRYGTWGFDAAGMDRSVKPGDDFYKFANGTWDANTVIPSDRTRYGNFDKLAELSEARTKAIILEAAASAGADPDTVKIGAAYKAFMDEALAEKLDAKPIAPELAGIRKVKTRDDFTALMGKNPTTGYAAILGLNITPDAKNPTRYAVYASTGGLSLPDRDYYLDAKFAEKKTAYEAYVAQMLTMIGWDKPAESAKAVVAFETRMAEATWTRAARRDRDKTYNPMSLTELQALTPGFAWNRYLVGTELPKIDRVVVTTNTAFPAFAKIYADTPLDTLKAWQAFKVADGAAPMLSKRFVDAAYQFRNKTLAGQPEQKPRWKRGVAAVNGELGEAVGRVYVARYFPPDSKAKMVDLVGNIRAVLKTRLDSLDWMSPETKTQAQAKLAQFTVKIGYPDTWRDYSKLEIKADDVYGNAIRSGAFEWRHDVERLNGPVDKSEWGMTPQTVNAYYNSVNNEIVFPAAILQAPFFHPDADPAVNYGGIGGVIGHEISHGFDDQGRKSDGLGVLRDWWTAQDAAKFKAQADKLGAQYGAFEPLPGAKVNGQLTMGENIGDMGGLAFALQAYRVSLGGKPAPVIDGFTGDQRVYLGWAQVWRSKIRDDALRQQVVSDPHSPAYYRVNGTIRNQDGWYGAFDVAPGDKLYVAPEDRVRIW</sequence>
<keyword evidence="5 11" id="KW-0378">Hydrolase</keyword>
<proteinExistence type="inferred from homology"/>
<evidence type="ECO:0000259" key="10">
    <source>
        <dbReference type="Pfam" id="PF05649"/>
    </source>
</evidence>
<dbReference type="GO" id="GO:0005886">
    <property type="term" value="C:plasma membrane"/>
    <property type="evidence" value="ECO:0007669"/>
    <property type="project" value="TreeGrafter"/>
</dbReference>
<gene>
    <name evidence="11" type="ordered locus">Caul_4678</name>
</gene>
<evidence type="ECO:0000256" key="8">
    <source>
        <dbReference type="SAM" id="SignalP"/>
    </source>
</evidence>
<keyword evidence="3" id="KW-0645">Protease</keyword>
<feature type="domain" description="Peptidase M13 N-terminal" evidence="10">
    <location>
        <begin position="92"/>
        <end position="466"/>
    </location>
</feature>
<feature type="signal peptide" evidence="8">
    <location>
        <begin position="1"/>
        <end position="37"/>
    </location>
</feature>
<evidence type="ECO:0000313" key="11">
    <source>
        <dbReference type="EMBL" id="ABZ73798.1"/>
    </source>
</evidence>
<dbReference type="GO" id="GO:0004222">
    <property type="term" value="F:metalloendopeptidase activity"/>
    <property type="evidence" value="ECO:0007669"/>
    <property type="project" value="UniProtKB-EC"/>
</dbReference>
<comment type="cofactor">
    <cofactor evidence="1">
        <name>Zn(2+)</name>
        <dbReference type="ChEBI" id="CHEBI:29105"/>
    </cofactor>
</comment>
<dbReference type="InterPro" id="IPR008753">
    <property type="entry name" value="Peptidase_M13_N"/>
</dbReference>
<dbReference type="InterPro" id="IPR018497">
    <property type="entry name" value="Peptidase_M13_C"/>
</dbReference>
<keyword evidence="4" id="KW-0479">Metal-binding</keyword>
<dbReference type="InterPro" id="IPR006311">
    <property type="entry name" value="TAT_signal"/>
</dbReference>
<dbReference type="Pfam" id="PF05649">
    <property type="entry name" value="Peptidase_M13_N"/>
    <property type="match status" value="1"/>
</dbReference>
<evidence type="ECO:0000256" key="4">
    <source>
        <dbReference type="ARBA" id="ARBA00022723"/>
    </source>
</evidence>
<evidence type="ECO:0000256" key="1">
    <source>
        <dbReference type="ARBA" id="ARBA00001947"/>
    </source>
</evidence>
<dbReference type="GO" id="GO:0046872">
    <property type="term" value="F:metal ion binding"/>
    <property type="evidence" value="ECO:0007669"/>
    <property type="project" value="UniProtKB-KW"/>
</dbReference>
<dbReference type="KEGG" id="cak:Caul_4678"/>
<dbReference type="Pfam" id="PF01431">
    <property type="entry name" value="Peptidase_M13"/>
    <property type="match status" value="1"/>
</dbReference>
<comment type="similarity">
    <text evidence="2">Belongs to the peptidase M13 family.</text>
</comment>
<dbReference type="AlphaFoldDB" id="B0T2X6"/>
<dbReference type="Gene3D" id="1.10.1380.10">
    <property type="entry name" value="Neutral endopeptidase , domain2"/>
    <property type="match status" value="1"/>
</dbReference>
<dbReference type="eggNOG" id="COG3590">
    <property type="taxonomic scope" value="Bacteria"/>
</dbReference>
<dbReference type="InterPro" id="IPR042089">
    <property type="entry name" value="Peptidase_M13_dom_2"/>
</dbReference>
<name>B0T2X6_CAUSK</name>
<dbReference type="STRING" id="366602.Caul_4678"/>
<evidence type="ECO:0000259" key="9">
    <source>
        <dbReference type="Pfam" id="PF01431"/>
    </source>
</evidence>
<feature type="chain" id="PRO_5002753297" evidence="8">
    <location>
        <begin position="38"/>
        <end position="722"/>
    </location>
</feature>
<dbReference type="InterPro" id="IPR000718">
    <property type="entry name" value="Peptidase_M13"/>
</dbReference>
<evidence type="ECO:0000256" key="3">
    <source>
        <dbReference type="ARBA" id="ARBA00022670"/>
    </source>
</evidence>
<dbReference type="PRINTS" id="PR00786">
    <property type="entry name" value="NEPRILYSIN"/>
</dbReference>
<keyword evidence="7" id="KW-0482">Metalloprotease</keyword>
<dbReference type="EMBL" id="CP000927">
    <property type="protein sequence ID" value="ABZ73798.1"/>
    <property type="molecule type" value="Genomic_DNA"/>
</dbReference>
<dbReference type="PANTHER" id="PTHR11733">
    <property type="entry name" value="ZINC METALLOPROTEASE FAMILY M13 NEPRILYSIN-RELATED"/>
    <property type="match status" value="1"/>
</dbReference>
<dbReference type="EC" id="3.4.24.71" evidence="11"/>
<dbReference type="PROSITE" id="PS51318">
    <property type="entry name" value="TAT"/>
    <property type="match status" value="1"/>
</dbReference>
<feature type="domain" description="Peptidase M13 C-terminal" evidence="9">
    <location>
        <begin position="518"/>
        <end position="719"/>
    </location>
</feature>
<keyword evidence="6" id="KW-0862">Zinc</keyword>
<evidence type="ECO:0000256" key="2">
    <source>
        <dbReference type="ARBA" id="ARBA00007357"/>
    </source>
</evidence>
<keyword evidence="8" id="KW-0732">Signal</keyword>
<dbReference type="PROSITE" id="PS51885">
    <property type="entry name" value="NEPRILYSIN"/>
    <property type="match status" value="1"/>
</dbReference>
<dbReference type="HOGENOM" id="CLU_006187_7_2_5"/>